<dbReference type="AlphaFoldDB" id="A0A817WMC9"/>
<name>A0A817WMC9_9BILA</name>
<dbReference type="EMBL" id="CAJNYT010000583">
    <property type="protein sequence ID" value="CAF3357428.1"/>
    <property type="molecule type" value="Genomic_DNA"/>
</dbReference>
<evidence type="ECO:0000313" key="1">
    <source>
        <dbReference type="EMBL" id="CAF3357428.1"/>
    </source>
</evidence>
<dbReference type="Proteomes" id="UP000663872">
    <property type="component" value="Unassembled WGS sequence"/>
</dbReference>
<organism evidence="1 2">
    <name type="scientific">Rotaria socialis</name>
    <dbReference type="NCBI Taxonomy" id="392032"/>
    <lineage>
        <taxon>Eukaryota</taxon>
        <taxon>Metazoa</taxon>
        <taxon>Spiralia</taxon>
        <taxon>Gnathifera</taxon>
        <taxon>Rotifera</taxon>
        <taxon>Eurotatoria</taxon>
        <taxon>Bdelloidea</taxon>
        <taxon>Philodinida</taxon>
        <taxon>Philodinidae</taxon>
        <taxon>Rotaria</taxon>
    </lineage>
</organism>
<accession>A0A817WMC9</accession>
<evidence type="ECO:0000313" key="2">
    <source>
        <dbReference type="Proteomes" id="UP000663872"/>
    </source>
</evidence>
<reference evidence="1" key="1">
    <citation type="submission" date="2021-02" db="EMBL/GenBank/DDBJ databases">
        <authorList>
            <person name="Nowell W R."/>
        </authorList>
    </citation>
    <scope>NUCLEOTIDE SEQUENCE</scope>
</reference>
<sequence>MKLFEVDSRFIFETSSLIHPSKHTYGMAIIYSIEKINERLNQLRIEEENNETERSQLLDHLKKFSSNEDTLKVVAALTSLHKNMELIKEERLEILKHFPRHMEEEIVNLSSKKIRRNLPPPTIASKWNLNILNAYLIQFEEVYTFEELLFQTPPKISDRALRFITACSPISYENVLKAKFPSDHQASCFAKHLYATTNEDFPNMETNIDDATIILFNALGFNDSDLITMSRKRLNLKMSNKMVHADVDLCVVNLKAMIRLVVVQDKIFDDYSDKYADCESQLVAEAVAAAMYNEKIIAKNRRRTVSAPAATGVNLSEIPSADTSVVSNDRIFMMLISGLEIRFYAHKFSNMILNCIANEIEPNETTQIEKFSVMENGVKRHGLSLVDADDRAIIFRIMDSIQQTISTVLC</sequence>
<protein>
    <submittedName>
        <fullName evidence="1">Uncharacterized protein</fullName>
    </submittedName>
</protein>
<proteinExistence type="predicted"/>
<comment type="caution">
    <text evidence="1">The sequence shown here is derived from an EMBL/GenBank/DDBJ whole genome shotgun (WGS) entry which is preliminary data.</text>
</comment>
<gene>
    <name evidence="1" type="ORF">GRG538_LOCUS6106</name>
</gene>